<organism evidence="1 2">
    <name type="scientific">Aphis craccivora</name>
    <name type="common">Cowpea aphid</name>
    <dbReference type="NCBI Taxonomy" id="307492"/>
    <lineage>
        <taxon>Eukaryota</taxon>
        <taxon>Metazoa</taxon>
        <taxon>Ecdysozoa</taxon>
        <taxon>Arthropoda</taxon>
        <taxon>Hexapoda</taxon>
        <taxon>Insecta</taxon>
        <taxon>Pterygota</taxon>
        <taxon>Neoptera</taxon>
        <taxon>Paraneoptera</taxon>
        <taxon>Hemiptera</taxon>
        <taxon>Sternorrhyncha</taxon>
        <taxon>Aphidomorpha</taxon>
        <taxon>Aphidoidea</taxon>
        <taxon>Aphididae</taxon>
        <taxon>Aphidini</taxon>
        <taxon>Aphis</taxon>
        <taxon>Aphis</taxon>
    </lineage>
</organism>
<keyword evidence="1" id="KW-0418">Kinase</keyword>
<sequence>MCFRELIDKKHQKVSDAAINYYLANVIKLDQTKSNSKFQEPTKSEGIDEIVKINFVPNFKDPDHKKLYKMFLL</sequence>
<comment type="caution">
    <text evidence="1">The sequence shown here is derived from an EMBL/GenBank/DDBJ whole genome shotgun (WGS) entry which is preliminary data.</text>
</comment>
<proteinExistence type="predicted"/>
<dbReference type="Gene3D" id="3.40.50.300">
    <property type="entry name" value="P-loop containing nucleotide triphosphate hydrolases"/>
    <property type="match status" value="1"/>
</dbReference>
<keyword evidence="2" id="KW-1185">Reference proteome</keyword>
<dbReference type="EMBL" id="VUJU01007154">
    <property type="protein sequence ID" value="KAF0746591.1"/>
    <property type="molecule type" value="Genomic_DNA"/>
</dbReference>
<protein>
    <submittedName>
        <fullName evidence="1">Bifunctional polynucleotide phosphatase/kinase</fullName>
    </submittedName>
</protein>
<keyword evidence="1" id="KW-0808">Transferase</keyword>
<reference evidence="1 2" key="1">
    <citation type="submission" date="2019-08" db="EMBL/GenBank/DDBJ databases">
        <title>Whole genome of Aphis craccivora.</title>
        <authorList>
            <person name="Voronova N.V."/>
            <person name="Shulinski R.S."/>
            <person name="Bandarenka Y.V."/>
            <person name="Zhorov D.G."/>
            <person name="Warner D."/>
        </authorList>
    </citation>
    <scope>NUCLEOTIDE SEQUENCE [LARGE SCALE GENOMIC DNA]</scope>
    <source>
        <strain evidence="1">180601</strain>
        <tissue evidence="1">Whole Body</tissue>
    </source>
</reference>
<gene>
    <name evidence="1" type="ORF">FWK35_00021006</name>
</gene>
<name>A0A6G0Y0I1_APHCR</name>
<dbReference type="GO" id="GO:0016301">
    <property type="term" value="F:kinase activity"/>
    <property type="evidence" value="ECO:0007669"/>
    <property type="project" value="UniProtKB-KW"/>
</dbReference>
<dbReference type="AlphaFoldDB" id="A0A6G0Y0I1"/>
<evidence type="ECO:0000313" key="2">
    <source>
        <dbReference type="Proteomes" id="UP000478052"/>
    </source>
</evidence>
<dbReference type="OrthoDB" id="19045at2759"/>
<evidence type="ECO:0000313" key="1">
    <source>
        <dbReference type="EMBL" id="KAF0746591.1"/>
    </source>
</evidence>
<dbReference type="Proteomes" id="UP000478052">
    <property type="component" value="Unassembled WGS sequence"/>
</dbReference>
<accession>A0A6G0Y0I1</accession>
<dbReference type="InterPro" id="IPR027417">
    <property type="entry name" value="P-loop_NTPase"/>
</dbReference>